<reference evidence="12" key="1">
    <citation type="journal article" date="2023" name="G3 (Bethesda)">
        <title>A reference genome for the long-term kleptoplast-retaining sea slug Elysia crispata morphotype clarki.</title>
        <authorList>
            <person name="Eastman K.E."/>
            <person name="Pendleton A.L."/>
            <person name="Shaikh M.A."/>
            <person name="Suttiyut T."/>
            <person name="Ogas R."/>
            <person name="Tomko P."/>
            <person name="Gavelis G."/>
            <person name="Widhalm J.R."/>
            <person name="Wisecaver J.H."/>
        </authorList>
    </citation>
    <scope>NUCLEOTIDE SEQUENCE</scope>
    <source>
        <strain evidence="12">ECLA1</strain>
    </source>
</reference>
<evidence type="ECO:0000259" key="11">
    <source>
        <dbReference type="Pfam" id="PF22624"/>
    </source>
</evidence>
<dbReference type="EC" id="2.7.8.7" evidence="2"/>
<evidence type="ECO:0000256" key="4">
    <source>
        <dbReference type="ARBA" id="ARBA00022679"/>
    </source>
</evidence>
<accession>A0AAE0YCN8</accession>
<evidence type="ECO:0000256" key="7">
    <source>
        <dbReference type="ARBA" id="ARBA00048641"/>
    </source>
</evidence>
<dbReference type="AlphaFoldDB" id="A0AAE0YCN8"/>
<dbReference type="Pfam" id="PF01648">
    <property type="entry name" value="ACPS"/>
    <property type="match status" value="1"/>
</dbReference>
<dbReference type="Pfam" id="PF22624">
    <property type="entry name" value="AASDHPPT_N"/>
    <property type="match status" value="1"/>
</dbReference>
<proteinExistence type="inferred from homology"/>
<dbReference type="Gene3D" id="3.90.470.20">
    <property type="entry name" value="4'-phosphopantetheinyl transferase domain"/>
    <property type="match status" value="2"/>
</dbReference>
<evidence type="ECO:0000313" key="13">
    <source>
        <dbReference type="Proteomes" id="UP001283361"/>
    </source>
</evidence>
<evidence type="ECO:0000313" key="12">
    <source>
        <dbReference type="EMBL" id="KAK3741070.1"/>
    </source>
</evidence>
<dbReference type="InterPro" id="IPR008278">
    <property type="entry name" value="4-PPantetheinyl_Trfase_dom"/>
</dbReference>
<evidence type="ECO:0000256" key="6">
    <source>
        <dbReference type="ARBA" id="ARBA00033443"/>
    </source>
</evidence>
<dbReference type="PANTHER" id="PTHR12215">
    <property type="entry name" value="PHOSPHOPANTETHEINE TRANSFERASE"/>
    <property type="match status" value="1"/>
</dbReference>
<organism evidence="12 13">
    <name type="scientific">Elysia crispata</name>
    <name type="common">lettuce slug</name>
    <dbReference type="NCBI Taxonomy" id="231223"/>
    <lineage>
        <taxon>Eukaryota</taxon>
        <taxon>Metazoa</taxon>
        <taxon>Spiralia</taxon>
        <taxon>Lophotrochozoa</taxon>
        <taxon>Mollusca</taxon>
        <taxon>Gastropoda</taxon>
        <taxon>Heterobranchia</taxon>
        <taxon>Euthyneura</taxon>
        <taxon>Panpulmonata</taxon>
        <taxon>Sacoglossa</taxon>
        <taxon>Placobranchoidea</taxon>
        <taxon>Plakobranchidae</taxon>
        <taxon>Elysia</taxon>
    </lineage>
</organism>
<dbReference type="EMBL" id="JAWDGP010006450">
    <property type="protein sequence ID" value="KAK3741070.1"/>
    <property type="molecule type" value="Genomic_DNA"/>
</dbReference>
<dbReference type="GO" id="GO:0019878">
    <property type="term" value="P:lysine biosynthetic process via aminoadipic acid"/>
    <property type="evidence" value="ECO:0007669"/>
    <property type="project" value="TreeGrafter"/>
</dbReference>
<gene>
    <name evidence="12" type="ORF">RRG08_005760</name>
</gene>
<name>A0AAE0YCN8_9GAST</name>
<feature type="compositionally biased region" description="Basic and acidic residues" evidence="9">
    <location>
        <begin position="297"/>
        <end position="307"/>
    </location>
</feature>
<dbReference type="GO" id="GO:0000287">
    <property type="term" value="F:magnesium ion binding"/>
    <property type="evidence" value="ECO:0007669"/>
    <property type="project" value="InterPro"/>
</dbReference>
<comment type="caution">
    <text evidence="12">The sequence shown here is derived from an EMBL/GenBank/DDBJ whole genome shotgun (WGS) entry which is preliminary data.</text>
</comment>
<protein>
    <recommendedName>
        <fullName evidence="3">L-aminoadipate-semialdehyde dehydrogenase-phosphopantetheinyl transferase</fullName>
        <ecNumber evidence="2">2.7.8.7</ecNumber>
    </recommendedName>
    <alternativeName>
        <fullName evidence="5">4'-phosphopantetheinyl transferase</fullName>
    </alternativeName>
    <alternativeName>
        <fullName evidence="6">Alpha-aminoadipic semialdehyde dehydrogenase-phosphopantetheinyl transferase</fullName>
    </alternativeName>
</protein>
<feature type="region of interest" description="Disordered" evidence="9">
    <location>
        <begin position="287"/>
        <end position="307"/>
    </location>
</feature>
<dbReference type="GO" id="GO:0005829">
    <property type="term" value="C:cytosol"/>
    <property type="evidence" value="ECO:0007669"/>
    <property type="project" value="TreeGrafter"/>
</dbReference>
<evidence type="ECO:0000259" key="10">
    <source>
        <dbReference type="Pfam" id="PF01648"/>
    </source>
</evidence>
<evidence type="ECO:0000256" key="1">
    <source>
        <dbReference type="ARBA" id="ARBA00006195"/>
    </source>
</evidence>
<evidence type="ECO:0000256" key="9">
    <source>
        <dbReference type="SAM" id="MobiDB-lite"/>
    </source>
</evidence>
<evidence type="ECO:0000256" key="3">
    <source>
        <dbReference type="ARBA" id="ARBA00016301"/>
    </source>
</evidence>
<comment type="similarity">
    <text evidence="1">Belongs to the P-Pant transferase superfamily. AcpS family.</text>
</comment>
<evidence type="ECO:0000256" key="8">
    <source>
        <dbReference type="ARBA" id="ARBA00048794"/>
    </source>
</evidence>
<dbReference type="GO" id="GO:0008897">
    <property type="term" value="F:holo-[acyl-carrier-protein] synthase activity"/>
    <property type="evidence" value="ECO:0007669"/>
    <property type="project" value="UniProtKB-EC"/>
</dbReference>
<evidence type="ECO:0000256" key="5">
    <source>
        <dbReference type="ARBA" id="ARBA00030484"/>
    </source>
</evidence>
<feature type="domain" description="4'-phosphopantetheinyl transferase" evidence="10">
    <location>
        <begin position="128"/>
        <end position="246"/>
    </location>
</feature>
<dbReference type="InterPro" id="IPR050559">
    <property type="entry name" value="P-Pant_transferase_sf"/>
</dbReference>
<dbReference type="InterPro" id="IPR037143">
    <property type="entry name" value="4-PPantetheinyl_Trfase_dom_sf"/>
</dbReference>
<comment type="catalytic activity">
    <reaction evidence="8">
        <text>apo-[ACP] + acetyl-CoA = acetyl-[ACP] + adenosine 3',5'-bisphosphate + H(+)</text>
        <dbReference type="Rhea" id="RHEA:46564"/>
        <dbReference type="Rhea" id="RHEA-COMP:9621"/>
        <dbReference type="Rhea" id="RHEA-COMP:9690"/>
        <dbReference type="ChEBI" id="CHEBI:15378"/>
        <dbReference type="ChEBI" id="CHEBI:29999"/>
        <dbReference type="ChEBI" id="CHEBI:57288"/>
        <dbReference type="ChEBI" id="CHEBI:58343"/>
        <dbReference type="ChEBI" id="CHEBI:78446"/>
    </reaction>
    <physiologicalReaction direction="left-to-right" evidence="8">
        <dbReference type="Rhea" id="RHEA:46565"/>
    </physiologicalReaction>
</comment>
<feature type="domain" description="4'-phosphopantetheinyl transferase N-terminal" evidence="11">
    <location>
        <begin position="26"/>
        <end position="124"/>
    </location>
</feature>
<dbReference type="Proteomes" id="UP001283361">
    <property type="component" value="Unassembled WGS sequence"/>
</dbReference>
<dbReference type="SUPFAM" id="SSF56214">
    <property type="entry name" value="4'-phosphopantetheinyl transferase"/>
    <property type="match status" value="2"/>
</dbReference>
<dbReference type="FunFam" id="3.90.470.20:FF:000003">
    <property type="entry name" value="L-aminoadipate-semialdehyde dehydrogenase-phosphopantetheinyl transferase"/>
    <property type="match status" value="1"/>
</dbReference>
<keyword evidence="13" id="KW-1185">Reference proteome</keyword>
<keyword evidence="4" id="KW-0808">Transferase</keyword>
<dbReference type="PANTHER" id="PTHR12215:SF10">
    <property type="entry name" value="L-AMINOADIPATE-SEMIALDEHYDE DEHYDROGENASE-PHOSPHOPANTETHEINYL TRANSFERASE"/>
    <property type="match status" value="1"/>
</dbReference>
<evidence type="ECO:0000256" key="2">
    <source>
        <dbReference type="ARBA" id="ARBA00013172"/>
    </source>
</evidence>
<dbReference type="InterPro" id="IPR055066">
    <property type="entry name" value="AASDHPPT_N"/>
</dbReference>
<comment type="catalytic activity">
    <reaction evidence="7">
        <text>apo-[ACP] + CoA = holo-[ACP] + adenosine 3',5'-bisphosphate + H(+)</text>
        <dbReference type="Rhea" id="RHEA:12068"/>
        <dbReference type="Rhea" id="RHEA-COMP:9685"/>
        <dbReference type="Rhea" id="RHEA-COMP:9690"/>
        <dbReference type="ChEBI" id="CHEBI:15378"/>
        <dbReference type="ChEBI" id="CHEBI:29999"/>
        <dbReference type="ChEBI" id="CHEBI:57287"/>
        <dbReference type="ChEBI" id="CHEBI:58343"/>
        <dbReference type="ChEBI" id="CHEBI:64479"/>
        <dbReference type="EC" id="2.7.8.7"/>
    </reaction>
    <physiologicalReaction direction="left-to-right" evidence="7">
        <dbReference type="Rhea" id="RHEA:12069"/>
    </physiologicalReaction>
</comment>
<sequence length="307" mass="35113">MNQHIGSGDQIMVTRQSIRLAVKVRNWLPNQAQWTHAAQCIQVEEKERVGKFMFKRDAKSAMVGRLLMRFSLSKILGIPSRALLFKRTEKGKPYLVSPVDRSSPRCDVNFNVSHQGDYVVLAAERDSSVGVDVMKVEWPRNTPVSAFFKTMHKQFSDREWSAVKCHDEEMDQLKVFYRLWCLKESIVKAYGTGIGFEVSRLNFSFNCQDVQENQVVNNTTVEIDGEPAPEWTFQETFLDRHCIAVAVDYSSTNDRPSSTEVIEKSAPTFQVVDIQQVLAGCEPLTGSSPDQQFWESFDLKEEEPKWS</sequence>